<evidence type="ECO:0000256" key="4">
    <source>
        <dbReference type="ARBA" id="ARBA00040726"/>
    </source>
</evidence>
<dbReference type="GO" id="GO:0010124">
    <property type="term" value="P:phenylacetate catabolic process"/>
    <property type="evidence" value="ECO:0007669"/>
    <property type="project" value="TreeGrafter"/>
</dbReference>
<accession>A0A6N3C8T0</accession>
<dbReference type="InterPro" id="IPR020616">
    <property type="entry name" value="Thiolase_N"/>
</dbReference>
<dbReference type="InterPro" id="IPR002155">
    <property type="entry name" value="Thiolase"/>
</dbReference>
<dbReference type="Gene3D" id="3.40.47.10">
    <property type="match status" value="2"/>
</dbReference>
<feature type="domain" description="Thiolase N-terminal" evidence="6">
    <location>
        <begin position="5"/>
        <end position="251"/>
    </location>
</feature>
<dbReference type="InterPro" id="IPR016039">
    <property type="entry name" value="Thiolase-like"/>
</dbReference>
<dbReference type="PIRSF" id="PIRSF000429">
    <property type="entry name" value="Ac-CoA_Ac_transf"/>
    <property type="match status" value="1"/>
</dbReference>
<proteinExistence type="inferred from homology"/>
<dbReference type="EMBL" id="CACRUO010000031">
    <property type="protein sequence ID" value="VYU10247.1"/>
    <property type="molecule type" value="Genomic_DNA"/>
</dbReference>
<dbReference type="SUPFAM" id="SSF53901">
    <property type="entry name" value="Thiolase-like"/>
    <property type="match status" value="2"/>
</dbReference>
<dbReference type="GO" id="GO:0006635">
    <property type="term" value="P:fatty acid beta-oxidation"/>
    <property type="evidence" value="ECO:0007669"/>
    <property type="project" value="TreeGrafter"/>
</dbReference>
<dbReference type="GO" id="GO:0005737">
    <property type="term" value="C:cytoplasm"/>
    <property type="evidence" value="ECO:0007669"/>
    <property type="project" value="UniProtKB-ARBA"/>
</dbReference>
<dbReference type="NCBIfam" id="TIGR01930">
    <property type="entry name" value="AcCoA-C-Actrans"/>
    <property type="match status" value="1"/>
</dbReference>
<organism evidence="8">
    <name type="scientific">Staphylococcus simulans</name>
    <dbReference type="NCBI Taxonomy" id="1286"/>
    <lineage>
        <taxon>Bacteria</taxon>
        <taxon>Bacillati</taxon>
        <taxon>Bacillota</taxon>
        <taxon>Bacilli</taxon>
        <taxon>Bacillales</taxon>
        <taxon>Staphylococcaceae</taxon>
        <taxon>Staphylococcus</taxon>
    </lineage>
</organism>
<name>A0A6N3C8T0_STASI</name>
<dbReference type="PANTHER" id="PTHR43853:SF3">
    <property type="entry name" value="ACETYL-COA C-ACETYLTRANSFERASE YHFS-RELATED"/>
    <property type="match status" value="1"/>
</dbReference>
<dbReference type="AlphaFoldDB" id="A0A6N3C8T0"/>
<dbReference type="CDD" id="cd00751">
    <property type="entry name" value="thiolase"/>
    <property type="match status" value="1"/>
</dbReference>
<evidence type="ECO:0000313" key="8">
    <source>
        <dbReference type="EMBL" id="VYU10247.1"/>
    </source>
</evidence>
<keyword evidence="2 5" id="KW-0808">Transferase</keyword>
<evidence type="ECO:0000256" key="1">
    <source>
        <dbReference type="ARBA" id="ARBA00010982"/>
    </source>
</evidence>
<evidence type="ECO:0000256" key="2">
    <source>
        <dbReference type="ARBA" id="ARBA00022679"/>
    </source>
</evidence>
<comment type="similarity">
    <text evidence="1 5">Belongs to the thiolase-like superfamily. Thiolase family.</text>
</comment>
<dbReference type="InterPro" id="IPR020613">
    <property type="entry name" value="Thiolase_CS"/>
</dbReference>
<dbReference type="GO" id="GO:0003988">
    <property type="term" value="F:acetyl-CoA C-acyltransferase activity"/>
    <property type="evidence" value="ECO:0007669"/>
    <property type="project" value="TreeGrafter"/>
</dbReference>
<keyword evidence="3 5" id="KW-0012">Acyltransferase</keyword>
<protein>
    <recommendedName>
        <fullName evidence="4">Putative acetyl-CoA C-acetyltransferase VraB</fullName>
    </recommendedName>
</protein>
<dbReference type="Pfam" id="PF02803">
    <property type="entry name" value="Thiolase_C"/>
    <property type="match status" value="1"/>
</dbReference>
<dbReference type="PROSITE" id="PS00737">
    <property type="entry name" value="THIOLASE_2"/>
    <property type="match status" value="1"/>
</dbReference>
<dbReference type="PANTHER" id="PTHR43853">
    <property type="entry name" value="3-KETOACYL-COA THIOLASE, PEROXISOMAL"/>
    <property type="match status" value="1"/>
</dbReference>
<evidence type="ECO:0000256" key="5">
    <source>
        <dbReference type="RuleBase" id="RU003557"/>
    </source>
</evidence>
<dbReference type="Pfam" id="PF00108">
    <property type="entry name" value="Thiolase_N"/>
    <property type="match status" value="1"/>
</dbReference>
<sequence>MREAVIIEAKRTPIGKYGGIFKHLEPEALLKPLIDELIQLHPSIASNIQDVIIGNTVGNGGNLARKSLLHAGLSSDIPGMTIDRQCGSGLEAINLACRMIQAGAGDIYLAGGVESTSRAPWKIQKPQSLYEKHPPEIYERAPFTPESMGDPSMLEAAENVAQVYQVARERQDAFAARSHQKYFEHLSQIQREIVPLTIRGEQVTQDEAPKQKMSAQRLARLKPLFDAGSVTVGNACPKSDGAALALVMSREKAEALGLKGQLKFIDAQVSGVNPKLLGIGPVPATEQLLMRHQLSISDIDWVAFNEAFSSQVLASMDLLGIEERQVNPFGGALAEGHPYGASGANLVARLISILTYFPGNHALATMGIGGGLGISTLFEKVEH</sequence>
<reference evidence="8" key="1">
    <citation type="submission" date="2019-11" db="EMBL/GenBank/DDBJ databases">
        <authorList>
            <person name="Feng L."/>
        </authorList>
    </citation>
    <scope>NUCLEOTIDE SEQUENCE</scope>
    <source>
        <strain evidence="8">SsimulansLFYP27</strain>
    </source>
</reference>
<dbReference type="InterPro" id="IPR050215">
    <property type="entry name" value="Thiolase-like_sf_Thiolase"/>
</dbReference>
<dbReference type="RefSeq" id="WP_002479928.1">
    <property type="nucleotide sequence ID" value="NZ_CACRUO010000031.1"/>
</dbReference>
<evidence type="ECO:0000259" key="7">
    <source>
        <dbReference type="Pfam" id="PF02803"/>
    </source>
</evidence>
<gene>
    <name evidence="8" type="primary">paaJ</name>
    <name evidence="8" type="ORF">SSLFYP27_01426</name>
</gene>
<evidence type="ECO:0000259" key="6">
    <source>
        <dbReference type="Pfam" id="PF00108"/>
    </source>
</evidence>
<feature type="domain" description="Thiolase C-terminal" evidence="7">
    <location>
        <begin position="264"/>
        <end position="380"/>
    </location>
</feature>
<dbReference type="InterPro" id="IPR020617">
    <property type="entry name" value="Thiolase_C"/>
</dbReference>
<evidence type="ECO:0000256" key="3">
    <source>
        <dbReference type="ARBA" id="ARBA00023315"/>
    </source>
</evidence>